<dbReference type="InterPro" id="IPR001123">
    <property type="entry name" value="LeuE-type"/>
</dbReference>
<reference evidence="7 8" key="1">
    <citation type="submission" date="2020-02" db="EMBL/GenBank/DDBJ databases">
        <title>Whole-genome analyses of novel actinobacteria.</title>
        <authorList>
            <person name="Sahin N."/>
            <person name="Gencbay T."/>
        </authorList>
    </citation>
    <scope>NUCLEOTIDE SEQUENCE [LARGE SCALE GENOMIC DNA]</scope>
    <source>
        <strain evidence="7 8">HC44</strain>
    </source>
</reference>
<feature type="transmembrane region" description="Helical" evidence="6">
    <location>
        <begin position="153"/>
        <end position="173"/>
    </location>
</feature>
<keyword evidence="5 6" id="KW-0472">Membrane</keyword>
<keyword evidence="8" id="KW-1185">Reference proteome</keyword>
<evidence type="ECO:0000256" key="1">
    <source>
        <dbReference type="ARBA" id="ARBA00004651"/>
    </source>
</evidence>
<accession>A0A6G4VJ21</accession>
<evidence type="ECO:0000256" key="5">
    <source>
        <dbReference type="ARBA" id="ARBA00023136"/>
    </source>
</evidence>
<feature type="transmembrane region" description="Helical" evidence="6">
    <location>
        <begin position="193"/>
        <end position="211"/>
    </location>
</feature>
<evidence type="ECO:0000313" key="7">
    <source>
        <dbReference type="EMBL" id="NGO14152.1"/>
    </source>
</evidence>
<evidence type="ECO:0000256" key="6">
    <source>
        <dbReference type="SAM" id="Phobius"/>
    </source>
</evidence>
<comment type="subcellular location">
    <subcellularLocation>
        <location evidence="1">Cell membrane</location>
        <topology evidence="1">Multi-pass membrane protein</topology>
    </subcellularLocation>
</comment>
<dbReference type="AlphaFoldDB" id="A0A6G4VJ21"/>
<dbReference type="Proteomes" id="UP000472335">
    <property type="component" value="Unassembled WGS sequence"/>
</dbReference>
<evidence type="ECO:0000313" key="8">
    <source>
        <dbReference type="Proteomes" id="UP000472335"/>
    </source>
</evidence>
<evidence type="ECO:0000256" key="3">
    <source>
        <dbReference type="ARBA" id="ARBA00022692"/>
    </source>
</evidence>
<evidence type="ECO:0000256" key="2">
    <source>
        <dbReference type="ARBA" id="ARBA00022475"/>
    </source>
</evidence>
<sequence length="213" mass="21983">MVPLDHVIAFAAAALLIKLIPGPGVLFVIGRALAHGRSTALAGVVGNDVGTFAQAVGVALGIGALLERSALLFTVIKLIGAAYLVYLGVKAFRGRRTQVELGSAKARDQGGALRAARDGFIVGVTNPKNVIFFSSALPQFVDRSSGHVPLQMVAFGFFFAVIAVICDTAWSLISSSARSWFARSPRRLETVTGAGGVTMAGLGVALAASTTSK</sequence>
<dbReference type="PIRSF" id="PIRSF006324">
    <property type="entry name" value="LeuE"/>
    <property type="match status" value="1"/>
</dbReference>
<dbReference type="PANTHER" id="PTHR30086:SF20">
    <property type="entry name" value="ARGININE EXPORTER PROTEIN ARGO-RELATED"/>
    <property type="match status" value="1"/>
</dbReference>
<dbReference type="PANTHER" id="PTHR30086">
    <property type="entry name" value="ARGININE EXPORTER PROTEIN ARGO"/>
    <property type="match status" value="1"/>
</dbReference>
<keyword evidence="4 6" id="KW-1133">Transmembrane helix</keyword>
<keyword evidence="3 6" id="KW-0812">Transmembrane</keyword>
<comment type="caution">
    <text evidence="7">The sequence shown here is derived from an EMBL/GenBank/DDBJ whole genome shotgun (WGS) entry which is preliminary data.</text>
</comment>
<organism evidence="7 8">
    <name type="scientific">Streptomyces scabichelini</name>
    <dbReference type="NCBI Taxonomy" id="2711217"/>
    <lineage>
        <taxon>Bacteria</taxon>
        <taxon>Bacillati</taxon>
        <taxon>Actinomycetota</taxon>
        <taxon>Actinomycetes</taxon>
        <taxon>Kitasatosporales</taxon>
        <taxon>Streptomycetaceae</taxon>
        <taxon>Streptomyces</taxon>
    </lineage>
</organism>
<feature type="transmembrane region" description="Helical" evidence="6">
    <location>
        <begin position="6"/>
        <end position="29"/>
    </location>
</feature>
<proteinExistence type="predicted"/>
<evidence type="ECO:0000256" key="4">
    <source>
        <dbReference type="ARBA" id="ARBA00022989"/>
    </source>
</evidence>
<dbReference type="RefSeq" id="WP_165268229.1">
    <property type="nucleotide sequence ID" value="NZ_JAAKZY010000238.1"/>
</dbReference>
<protein>
    <submittedName>
        <fullName evidence="7">LysE family translocator</fullName>
    </submittedName>
</protein>
<gene>
    <name evidence="7" type="ORF">G5C60_42810</name>
</gene>
<dbReference type="Pfam" id="PF01810">
    <property type="entry name" value="LysE"/>
    <property type="match status" value="1"/>
</dbReference>
<dbReference type="EMBL" id="JAAKZY010000238">
    <property type="protein sequence ID" value="NGO14152.1"/>
    <property type="molecule type" value="Genomic_DNA"/>
</dbReference>
<feature type="transmembrane region" description="Helical" evidence="6">
    <location>
        <begin position="70"/>
        <end position="89"/>
    </location>
</feature>
<name>A0A6G4VJ21_9ACTN</name>
<keyword evidence="2" id="KW-1003">Cell membrane</keyword>
<dbReference type="GO" id="GO:0015171">
    <property type="term" value="F:amino acid transmembrane transporter activity"/>
    <property type="evidence" value="ECO:0007669"/>
    <property type="project" value="TreeGrafter"/>
</dbReference>
<dbReference type="GO" id="GO:0005886">
    <property type="term" value="C:plasma membrane"/>
    <property type="evidence" value="ECO:0007669"/>
    <property type="project" value="UniProtKB-SubCell"/>
</dbReference>